<dbReference type="SUPFAM" id="SSF53474">
    <property type="entry name" value="alpha/beta-Hydrolases"/>
    <property type="match status" value="1"/>
</dbReference>
<dbReference type="PANTHER" id="PTHR43798">
    <property type="entry name" value="MONOACYLGLYCEROL LIPASE"/>
    <property type="match status" value="1"/>
</dbReference>
<keyword evidence="3" id="KW-0378">Hydrolase</keyword>
<dbReference type="PANTHER" id="PTHR43798:SF33">
    <property type="entry name" value="HYDROLASE, PUTATIVE (AFU_ORTHOLOGUE AFUA_2G14860)-RELATED"/>
    <property type="match status" value="1"/>
</dbReference>
<evidence type="ECO:0000259" key="2">
    <source>
        <dbReference type="Pfam" id="PF12146"/>
    </source>
</evidence>
<dbReference type="GO" id="GO:0016787">
    <property type="term" value="F:hydrolase activity"/>
    <property type="evidence" value="ECO:0007669"/>
    <property type="project" value="UniProtKB-KW"/>
</dbReference>
<evidence type="ECO:0000313" key="3">
    <source>
        <dbReference type="EMBL" id="GLC25669.1"/>
    </source>
</evidence>
<feature type="domain" description="Serine aminopeptidase S33" evidence="2">
    <location>
        <begin position="102"/>
        <end position="207"/>
    </location>
</feature>
<dbReference type="EMBL" id="BRXS01000003">
    <property type="protein sequence ID" value="GLC25669.1"/>
    <property type="molecule type" value="Genomic_DNA"/>
</dbReference>
<dbReference type="AlphaFoldDB" id="A0AA37Q314"/>
<evidence type="ECO:0000256" key="1">
    <source>
        <dbReference type="SAM" id="MobiDB-lite"/>
    </source>
</evidence>
<feature type="region of interest" description="Disordered" evidence="1">
    <location>
        <begin position="1"/>
        <end position="27"/>
    </location>
</feature>
<dbReference type="Proteomes" id="UP001161325">
    <property type="component" value="Unassembled WGS sequence"/>
</dbReference>
<reference evidence="3" key="1">
    <citation type="submission" date="2022-08" db="EMBL/GenBank/DDBJ databases">
        <title>Draft genome sequencing of Roseisolibacter agri AW1220.</title>
        <authorList>
            <person name="Tobiishi Y."/>
            <person name="Tonouchi A."/>
        </authorList>
    </citation>
    <scope>NUCLEOTIDE SEQUENCE</scope>
    <source>
        <strain evidence="3">AW1220</strain>
    </source>
</reference>
<dbReference type="InterPro" id="IPR029058">
    <property type="entry name" value="AB_hydrolase_fold"/>
</dbReference>
<organism evidence="3 4">
    <name type="scientific">Roseisolibacter agri</name>
    <dbReference type="NCBI Taxonomy" id="2014610"/>
    <lineage>
        <taxon>Bacteria</taxon>
        <taxon>Pseudomonadati</taxon>
        <taxon>Gemmatimonadota</taxon>
        <taxon>Gemmatimonadia</taxon>
        <taxon>Gemmatimonadales</taxon>
        <taxon>Gemmatimonadaceae</taxon>
        <taxon>Roseisolibacter</taxon>
    </lineage>
</organism>
<dbReference type="InterPro" id="IPR050266">
    <property type="entry name" value="AB_hydrolase_sf"/>
</dbReference>
<protein>
    <submittedName>
        <fullName evidence="3">Alpha/beta hydrolase</fullName>
    </submittedName>
</protein>
<evidence type="ECO:0000313" key="4">
    <source>
        <dbReference type="Proteomes" id="UP001161325"/>
    </source>
</evidence>
<gene>
    <name evidence="3" type="ORF">rosag_21820</name>
</gene>
<comment type="caution">
    <text evidence="3">The sequence shown here is derived from an EMBL/GenBank/DDBJ whole genome shotgun (WGS) entry which is preliminary data.</text>
</comment>
<dbReference type="Gene3D" id="3.40.50.1820">
    <property type="entry name" value="alpha/beta hydrolase"/>
    <property type="match status" value="1"/>
</dbReference>
<keyword evidence="4" id="KW-1185">Reference proteome</keyword>
<dbReference type="RefSeq" id="WP_284350125.1">
    <property type="nucleotide sequence ID" value="NZ_BRXS01000003.1"/>
</dbReference>
<name>A0AA37Q314_9BACT</name>
<proteinExistence type="predicted"/>
<dbReference type="InterPro" id="IPR022742">
    <property type="entry name" value="Hydrolase_4"/>
</dbReference>
<sequence length="307" mass="31759">MPVDIAWPSAPTSAPSPAPVAARPPRRPSAGPVLGLRLTRLGLAVASRVAPPLAEWQAARLFLTPRRRSLRDPVIPGIPADPRAFVAAGHPIVGWSWGEGPTVLLVHGWNGRAADMVALAEGLVHAGYRAVAIDLPAHGRSPGRRTSIAEWRRILPALAAQLGGIHAVVGHSLGGAAVTLALEAGLQAHAAVLLAPARAPRPYVARVGRFLGLPSARAAGMERRLESLVGGALAHFDAARAAATLTVPALVLHDPADDEVPWADGAAIADAWPLGAVEPVVGEGHFRILAAPEVVERVVEFIAAASV</sequence>
<accession>A0AA37Q314</accession>
<dbReference type="Pfam" id="PF12146">
    <property type="entry name" value="Hydrolase_4"/>
    <property type="match status" value="1"/>
</dbReference>
<dbReference type="GO" id="GO:0016020">
    <property type="term" value="C:membrane"/>
    <property type="evidence" value="ECO:0007669"/>
    <property type="project" value="TreeGrafter"/>
</dbReference>